<feature type="transmembrane region" description="Helical" evidence="1">
    <location>
        <begin position="158"/>
        <end position="179"/>
    </location>
</feature>
<keyword evidence="1" id="KW-0812">Transmembrane</keyword>
<feature type="transmembrane region" description="Helical" evidence="1">
    <location>
        <begin position="282"/>
        <end position="300"/>
    </location>
</feature>
<dbReference type="InterPro" id="IPR050879">
    <property type="entry name" value="Acyltransferase_3"/>
</dbReference>
<keyword evidence="1" id="KW-1133">Transmembrane helix</keyword>
<dbReference type="EC" id="2.3.1.-" evidence="3"/>
<proteinExistence type="predicted"/>
<evidence type="ECO:0000313" key="3">
    <source>
        <dbReference type="EMBL" id="SSZ47204.1"/>
    </source>
</evidence>
<name>A0A376C0E8_9FLAO</name>
<dbReference type="PANTHER" id="PTHR23028:SF53">
    <property type="entry name" value="ACYL_TRANSF_3 DOMAIN-CONTAINING PROTEIN"/>
    <property type="match status" value="1"/>
</dbReference>
<reference evidence="3 4" key="1">
    <citation type="submission" date="2018-06" db="EMBL/GenBank/DDBJ databases">
        <authorList>
            <consortium name="Pathogen Informatics"/>
            <person name="Doyle S."/>
        </authorList>
    </citation>
    <scope>NUCLEOTIDE SEQUENCE [LARGE SCALE GENOMIC DNA]</scope>
    <source>
        <strain evidence="3 4">NCTC11661</strain>
    </source>
</reference>
<organism evidence="3 4">
    <name type="scientific">Bergeyella zoohelcum</name>
    <dbReference type="NCBI Taxonomy" id="1015"/>
    <lineage>
        <taxon>Bacteria</taxon>
        <taxon>Pseudomonadati</taxon>
        <taxon>Bacteroidota</taxon>
        <taxon>Flavobacteriia</taxon>
        <taxon>Flavobacteriales</taxon>
        <taxon>Weeksellaceae</taxon>
        <taxon>Bergeyella</taxon>
    </lineage>
</organism>
<dbReference type="Pfam" id="PF01757">
    <property type="entry name" value="Acyl_transf_3"/>
    <property type="match status" value="1"/>
</dbReference>
<evidence type="ECO:0000259" key="2">
    <source>
        <dbReference type="Pfam" id="PF01757"/>
    </source>
</evidence>
<dbReference type="GO" id="GO:0016747">
    <property type="term" value="F:acyltransferase activity, transferring groups other than amino-acyl groups"/>
    <property type="evidence" value="ECO:0007669"/>
    <property type="project" value="InterPro"/>
</dbReference>
<evidence type="ECO:0000313" key="4">
    <source>
        <dbReference type="Proteomes" id="UP000255515"/>
    </source>
</evidence>
<dbReference type="InterPro" id="IPR002656">
    <property type="entry name" value="Acyl_transf_3_dom"/>
</dbReference>
<feature type="transmembrane region" description="Helical" evidence="1">
    <location>
        <begin position="6"/>
        <end position="25"/>
    </location>
</feature>
<feature type="transmembrane region" description="Helical" evidence="1">
    <location>
        <begin position="320"/>
        <end position="340"/>
    </location>
</feature>
<dbReference type="GO" id="GO:0000271">
    <property type="term" value="P:polysaccharide biosynthetic process"/>
    <property type="evidence" value="ECO:0007669"/>
    <property type="project" value="TreeGrafter"/>
</dbReference>
<feature type="domain" description="Acyltransferase 3" evidence="2">
    <location>
        <begin position="6"/>
        <end position="332"/>
    </location>
</feature>
<protein>
    <submittedName>
        <fullName evidence="3">O-acetyltransferase OatA</fullName>
        <ecNumber evidence="3">2.3.1.-</ecNumber>
    </submittedName>
</protein>
<sequence length="355" mass="41944">MQTTQLTFTRFIAAFLIFLYHFYPFNDSMRALGVEHLNLGVGYFYILSGFVMMIAYGNRDFIDRKEYWLNRVARIYPLHILTLILTVLVYIGSSINYLSYINFNVFSFIANALLIHSWFPSYSLSYNVPSWSISVEMFFYLSFPFIFNYFIKRFCFKVIFVSIIGFWMVSQFAMNWYYFSSSYGGYDTLDRYFLKYNPFLHFNAFLIGILFGYLLNNRTKLNLKVKNYDLPILFLTLAIVVSIVFVRNLFLHNGLFAIPFAGVMLLLSLNSGRITKMFNNKHLIYLGEISFSFYLLQMPISQVLKKIFSVMKINIDESLFFIVVLLVITLVCSHVVYKFIEVPMRDRIRKIKFVK</sequence>
<dbReference type="Proteomes" id="UP000255515">
    <property type="component" value="Unassembled WGS sequence"/>
</dbReference>
<dbReference type="RefSeq" id="WP_002686387.1">
    <property type="nucleotide sequence ID" value="NZ_UFTJ01000001.1"/>
</dbReference>
<evidence type="ECO:0000256" key="1">
    <source>
        <dbReference type="SAM" id="Phobius"/>
    </source>
</evidence>
<feature type="transmembrane region" description="Helical" evidence="1">
    <location>
        <begin position="131"/>
        <end position="151"/>
    </location>
</feature>
<keyword evidence="3" id="KW-0808">Transferase</keyword>
<feature type="transmembrane region" description="Helical" evidence="1">
    <location>
        <begin position="76"/>
        <end position="93"/>
    </location>
</feature>
<gene>
    <name evidence="3" type="primary">oatA</name>
    <name evidence="3" type="ORF">NCTC11661_00870</name>
</gene>
<feature type="transmembrane region" description="Helical" evidence="1">
    <location>
        <begin position="252"/>
        <end position="270"/>
    </location>
</feature>
<keyword evidence="3" id="KW-0012">Acyltransferase</keyword>
<feature type="transmembrane region" description="Helical" evidence="1">
    <location>
        <begin position="37"/>
        <end position="56"/>
    </location>
</feature>
<accession>A0A376C0E8</accession>
<dbReference type="EMBL" id="UFTJ01000001">
    <property type="protein sequence ID" value="SSZ47204.1"/>
    <property type="molecule type" value="Genomic_DNA"/>
</dbReference>
<dbReference type="AlphaFoldDB" id="A0A376C0E8"/>
<keyword evidence="1" id="KW-0472">Membrane</keyword>
<feature type="transmembrane region" description="Helical" evidence="1">
    <location>
        <begin position="199"/>
        <end position="216"/>
    </location>
</feature>
<dbReference type="GO" id="GO:0016020">
    <property type="term" value="C:membrane"/>
    <property type="evidence" value="ECO:0007669"/>
    <property type="project" value="TreeGrafter"/>
</dbReference>
<feature type="transmembrane region" description="Helical" evidence="1">
    <location>
        <begin position="228"/>
        <end position="246"/>
    </location>
</feature>
<dbReference type="PANTHER" id="PTHR23028">
    <property type="entry name" value="ACETYLTRANSFERASE"/>
    <property type="match status" value="1"/>
</dbReference>